<feature type="compositionally biased region" description="Low complexity" evidence="1">
    <location>
        <begin position="363"/>
        <end position="373"/>
    </location>
</feature>
<evidence type="ECO:0000313" key="2">
    <source>
        <dbReference type="EMBL" id="KAF2747209.1"/>
    </source>
</evidence>
<feature type="region of interest" description="Disordered" evidence="1">
    <location>
        <begin position="105"/>
        <end position="139"/>
    </location>
</feature>
<dbReference type="Gene3D" id="6.10.280.230">
    <property type="match status" value="1"/>
</dbReference>
<organism evidence="2 3">
    <name type="scientific">Sporormia fimetaria CBS 119925</name>
    <dbReference type="NCBI Taxonomy" id="1340428"/>
    <lineage>
        <taxon>Eukaryota</taxon>
        <taxon>Fungi</taxon>
        <taxon>Dikarya</taxon>
        <taxon>Ascomycota</taxon>
        <taxon>Pezizomycotina</taxon>
        <taxon>Dothideomycetes</taxon>
        <taxon>Pleosporomycetidae</taxon>
        <taxon>Pleosporales</taxon>
        <taxon>Sporormiaceae</taxon>
        <taxon>Sporormia</taxon>
    </lineage>
</organism>
<dbReference type="AlphaFoldDB" id="A0A6A6VBW5"/>
<sequence>MADSLCGPSNALQNFQKHTSVDRTLQQDRLTSRQSPTQGFRSSPGPNPVLDSEFDAFQAGHAPPPQPAAHFQPPSFAAPRFAQASQAPDWANDFQRLNLNAPQHIPQQHHQPQAPQAASTWHQDFMRQQAPAPQASTQQHTMFGGIPRQTMGWSGQAFQSHTPLMSNTAPCPMSQTAQGKQAVFDDVPQFDDAAFERAFEQAQQDAMEEAQEMMEAETTQDQRPSEMERYHDFVSNATNNMEILTETDAIPVRDHLAYAIRPVNALREALSQNDVAAAENWLETLESYEKDGLLFNLGTESHYDDLMTGWQAAISQAGTWKERYRLERLLHATTEWRMSSRPLFGPHLESPAELAQRNEEAPQQQQQQQQQQQTAPDRDAEELAQTAGLLLEKVADNTSEKFKNSQFLNLMRRLRDHEVKVVDDKMVEVNAHADNKAEISEDAVDGAQLRAPCVRAHGACECEQCKRGLEYYQTELMRLELQNKKRLRMARQEQEMARYVNTQPIGSASGARHEDAGAGRIAGAEQDYDLFRHGRPSACSMCISPPHAP</sequence>
<reference evidence="2" key="1">
    <citation type="journal article" date="2020" name="Stud. Mycol.">
        <title>101 Dothideomycetes genomes: a test case for predicting lifestyles and emergence of pathogens.</title>
        <authorList>
            <person name="Haridas S."/>
            <person name="Albert R."/>
            <person name="Binder M."/>
            <person name="Bloem J."/>
            <person name="Labutti K."/>
            <person name="Salamov A."/>
            <person name="Andreopoulos B."/>
            <person name="Baker S."/>
            <person name="Barry K."/>
            <person name="Bills G."/>
            <person name="Bluhm B."/>
            <person name="Cannon C."/>
            <person name="Castanera R."/>
            <person name="Culley D."/>
            <person name="Daum C."/>
            <person name="Ezra D."/>
            <person name="Gonzalez J."/>
            <person name="Henrissat B."/>
            <person name="Kuo A."/>
            <person name="Liang C."/>
            <person name="Lipzen A."/>
            <person name="Lutzoni F."/>
            <person name="Magnuson J."/>
            <person name="Mondo S."/>
            <person name="Nolan M."/>
            <person name="Ohm R."/>
            <person name="Pangilinan J."/>
            <person name="Park H.-J."/>
            <person name="Ramirez L."/>
            <person name="Alfaro M."/>
            <person name="Sun H."/>
            <person name="Tritt A."/>
            <person name="Yoshinaga Y."/>
            <person name="Zwiers L.-H."/>
            <person name="Turgeon B."/>
            <person name="Goodwin S."/>
            <person name="Spatafora J."/>
            <person name="Crous P."/>
            <person name="Grigoriev I."/>
        </authorList>
    </citation>
    <scope>NUCLEOTIDE SEQUENCE</scope>
    <source>
        <strain evidence="2">CBS 119925</strain>
    </source>
</reference>
<dbReference type="OrthoDB" id="5407351at2759"/>
<gene>
    <name evidence="2" type="ORF">M011DRAFT_51588</name>
</gene>
<dbReference type="EMBL" id="MU006573">
    <property type="protein sequence ID" value="KAF2747209.1"/>
    <property type="molecule type" value="Genomic_DNA"/>
</dbReference>
<accession>A0A6A6VBW5</accession>
<name>A0A6A6VBW5_9PLEO</name>
<protein>
    <submittedName>
        <fullName evidence="2">Uncharacterized protein</fullName>
    </submittedName>
</protein>
<feature type="region of interest" description="Disordered" evidence="1">
    <location>
        <begin position="1"/>
        <end position="74"/>
    </location>
</feature>
<feature type="compositionally biased region" description="Low complexity" evidence="1">
    <location>
        <begin position="105"/>
        <end position="118"/>
    </location>
</feature>
<feature type="region of interest" description="Disordered" evidence="1">
    <location>
        <begin position="341"/>
        <end position="381"/>
    </location>
</feature>
<dbReference type="Proteomes" id="UP000799440">
    <property type="component" value="Unassembled WGS sequence"/>
</dbReference>
<proteinExistence type="predicted"/>
<evidence type="ECO:0000313" key="3">
    <source>
        <dbReference type="Proteomes" id="UP000799440"/>
    </source>
</evidence>
<keyword evidence="3" id="KW-1185">Reference proteome</keyword>
<evidence type="ECO:0000256" key="1">
    <source>
        <dbReference type="SAM" id="MobiDB-lite"/>
    </source>
</evidence>
<feature type="compositionally biased region" description="Polar residues" evidence="1">
    <location>
        <begin position="10"/>
        <end position="41"/>
    </location>
</feature>